<feature type="signal peptide" evidence="1">
    <location>
        <begin position="1"/>
        <end position="25"/>
    </location>
</feature>
<feature type="chain" id="PRO_5036972996" evidence="1">
    <location>
        <begin position="26"/>
        <end position="89"/>
    </location>
</feature>
<keyword evidence="1" id="KW-0732">Signal</keyword>
<dbReference type="AlphaFoldDB" id="A0A915D2L9"/>
<keyword evidence="2" id="KW-1185">Reference proteome</keyword>
<dbReference type="WBParaSite" id="jg15263">
    <property type="protein sequence ID" value="jg15263"/>
    <property type="gene ID" value="jg15263"/>
</dbReference>
<name>A0A915D2L9_9BILA</name>
<evidence type="ECO:0000256" key="1">
    <source>
        <dbReference type="SAM" id="SignalP"/>
    </source>
</evidence>
<evidence type="ECO:0000313" key="2">
    <source>
        <dbReference type="Proteomes" id="UP000887574"/>
    </source>
</evidence>
<reference evidence="3" key="1">
    <citation type="submission" date="2022-11" db="UniProtKB">
        <authorList>
            <consortium name="WormBaseParasite"/>
        </authorList>
    </citation>
    <scope>IDENTIFICATION</scope>
</reference>
<organism evidence="2 3">
    <name type="scientific">Ditylenchus dipsaci</name>
    <dbReference type="NCBI Taxonomy" id="166011"/>
    <lineage>
        <taxon>Eukaryota</taxon>
        <taxon>Metazoa</taxon>
        <taxon>Ecdysozoa</taxon>
        <taxon>Nematoda</taxon>
        <taxon>Chromadorea</taxon>
        <taxon>Rhabditida</taxon>
        <taxon>Tylenchina</taxon>
        <taxon>Tylenchomorpha</taxon>
        <taxon>Sphaerularioidea</taxon>
        <taxon>Anguinidae</taxon>
        <taxon>Anguininae</taxon>
        <taxon>Ditylenchus</taxon>
    </lineage>
</organism>
<protein>
    <submittedName>
        <fullName evidence="3">TIL domain-containing protein</fullName>
    </submittedName>
</protein>
<dbReference type="Proteomes" id="UP000887574">
    <property type="component" value="Unplaced"/>
</dbReference>
<sequence length="89" mass="9448">MTLSHKSLIFSVLLFVAMVVVPVQSCSFGEITNPLHIICERNCTHPIPNPLHCDKSLDCPCAAAFARPAGGGNCMGVAECKDEHATPSP</sequence>
<evidence type="ECO:0000313" key="3">
    <source>
        <dbReference type="WBParaSite" id="jg15263"/>
    </source>
</evidence>
<proteinExistence type="predicted"/>
<accession>A0A915D2L9</accession>